<dbReference type="OrthoDB" id="147997at2157"/>
<evidence type="ECO:0000313" key="2">
    <source>
        <dbReference type="EMBL" id="AJC72030.1"/>
    </source>
</evidence>
<dbReference type="Pfam" id="PF01850">
    <property type="entry name" value="PIN"/>
    <property type="match status" value="1"/>
</dbReference>
<dbReference type="STRING" id="1432656.X802_07550"/>
<dbReference type="InterPro" id="IPR002716">
    <property type="entry name" value="PIN_dom"/>
</dbReference>
<sequence length="143" mass="15976">MRVDSSLIVEYFKGSERAVKLFESFENEDVALYITETVFSEVTYLLLGYFSNLAPRTLKGKKDKLPPEIQVVFKALRGFGFIESTQRTVFKAMELIQKYAMLPNDALILATCIEHGFALATLDDDFLGPAKAEGVEILTSSPP</sequence>
<dbReference type="CDD" id="cd18677">
    <property type="entry name" value="PIN_MjVapC2-VapC6_like"/>
    <property type="match status" value="1"/>
</dbReference>
<dbReference type="GeneID" id="27135509"/>
<dbReference type="Proteomes" id="UP000062043">
    <property type="component" value="Chromosome"/>
</dbReference>
<dbReference type="EMBL" id="CP007140">
    <property type="protein sequence ID" value="AJC72030.1"/>
    <property type="molecule type" value="Genomic_DNA"/>
</dbReference>
<dbReference type="AlphaFoldDB" id="A0A0X1KLC5"/>
<dbReference type="SUPFAM" id="SSF88723">
    <property type="entry name" value="PIN domain-like"/>
    <property type="match status" value="1"/>
</dbReference>
<dbReference type="RefSeq" id="WP_062372337.1">
    <property type="nucleotide sequence ID" value="NZ_CP007140.1"/>
</dbReference>
<evidence type="ECO:0000259" key="1">
    <source>
        <dbReference type="SMART" id="SM00670"/>
    </source>
</evidence>
<feature type="domain" description="PIN" evidence="1">
    <location>
        <begin position="1"/>
        <end position="128"/>
    </location>
</feature>
<dbReference type="PANTHER" id="PTHR39677:SF4">
    <property type="entry name" value="RIBONUCLEASE VAPC6"/>
    <property type="match status" value="1"/>
</dbReference>
<protein>
    <submittedName>
        <fullName evidence="2">Nucleotide-binding protein</fullName>
    </submittedName>
</protein>
<dbReference type="InterPro" id="IPR029060">
    <property type="entry name" value="PIN-like_dom_sf"/>
</dbReference>
<keyword evidence="3" id="KW-1185">Reference proteome</keyword>
<dbReference type="Gene3D" id="3.40.50.1010">
    <property type="entry name" value="5'-nuclease"/>
    <property type="match status" value="1"/>
</dbReference>
<dbReference type="PATRIC" id="fig|1432656.3.peg.1469"/>
<proteinExistence type="predicted"/>
<gene>
    <name evidence="2" type="ORF">X802_07550</name>
</gene>
<name>A0A0X1KLC5_9EURY</name>
<dbReference type="KEGG" id="tgy:X802_07550"/>
<dbReference type="SMART" id="SM00670">
    <property type="entry name" value="PINc"/>
    <property type="match status" value="1"/>
</dbReference>
<reference evidence="2 3" key="1">
    <citation type="submission" date="2014-01" db="EMBL/GenBank/DDBJ databases">
        <title>Genome sequencing of Thermococcus guaymasensis.</title>
        <authorList>
            <person name="Zhang X."/>
            <person name="Alvare G."/>
            <person name="Fristensky B."/>
            <person name="Chen L."/>
            <person name="Suen T."/>
            <person name="Chen Q."/>
            <person name="Ma K."/>
        </authorList>
    </citation>
    <scope>NUCLEOTIDE SEQUENCE [LARGE SCALE GENOMIC DNA]</scope>
    <source>
        <strain evidence="2 3">DSM 11113</strain>
    </source>
</reference>
<dbReference type="PANTHER" id="PTHR39677">
    <property type="entry name" value="RIBONUCLEASE VAPC6"/>
    <property type="match status" value="1"/>
</dbReference>
<evidence type="ECO:0000313" key="3">
    <source>
        <dbReference type="Proteomes" id="UP000062043"/>
    </source>
</evidence>
<accession>A0A0X1KLC5</accession>
<organism evidence="2 3">
    <name type="scientific">Thermococcus guaymasensis DSM 11113</name>
    <dbReference type="NCBI Taxonomy" id="1432656"/>
    <lineage>
        <taxon>Archaea</taxon>
        <taxon>Methanobacteriati</taxon>
        <taxon>Methanobacteriota</taxon>
        <taxon>Thermococci</taxon>
        <taxon>Thermococcales</taxon>
        <taxon>Thermococcaceae</taxon>
        <taxon>Thermococcus</taxon>
    </lineage>
</organism>